<dbReference type="EMBL" id="QUOU01000001">
    <property type="protein sequence ID" value="REL28400.1"/>
    <property type="molecule type" value="Genomic_DNA"/>
</dbReference>
<gene>
    <name evidence="1" type="ORF">DXX93_18750</name>
</gene>
<comment type="caution">
    <text evidence="1">The sequence shown here is derived from an EMBL/GenBank/DDBJ whole genome shotgun (WGS) entry which is preliminary data.</text>
</comment>
<dbReference type="AlphaFoldDB" id="A0A3E0TVB7"/>
<name>A0A3E0TVB7_9GAMM</name>
<evidence type="ECO:0000313" key="1">
    <source>
        <dbReference type="EMBL" id="REL28400.1"/>
    </source>
</evidence>
<proteinExistence type="predicted"/>
<sequence length="124" mass="14834">MDEKRRDYLNKYKSQHRRINLTVSNSDYQKIEYLADRLSLKPTSFVYNALQEKLEQSPYLPDDIKQELSEVKFLIRNIANNINQVVHRSHTLKVMVHENDLLMELKRLEETVVNYVHGKVDHDH</sequence>
<evidence type="ECO:0000313" key="2">
    <source>
        <dbReference type="Proteomes" id="UP000256478"/>
    </source>
</evidence>
<dbReference type="OrthoDB" id="6303528at2"/>
<evidence type="ECO:0008006" key="3">
    <source>
        <dbReference type="Google" id="ProtNLM"/>
    </source>
</evidence>
<accession>A0A3E0TVB7</accession>
<dbReference type="Proteomes" id="UP000256478">
    <property type="component" value="Unassembled WGS sequence"/>
</dbReference>
<reference evidence="1 2" key="1">
    <citation type="submission" date="2018-08" db="EMBL/GenBank/DDBJ databases">
        <title>Thalassotalea euphylliae genome.</title>
        <authorList>
            <person name="Summers S."/>
            <person name="Rice S.A."/>
            <person name="Freckelton M.L."/>
            <person name="Nedved B.T."/>
            <person name="Hadfield M.G."/>
        </authorList>
    </citation>
    <scope>NUCLEOTIDE SEQUENCE [LARGE SCALE GENOMIC DNA]</scope>
    <source>
        <strain evidence="1 2">H1</strain>
    </source>
</reference>
<protein>
    <recommendedName>
        <fullName evidence="3">Plasmid mobilization relaxosome protein MobC</fullName>
    </recommendedName>
</protein>
<organism evidence="1 2">
    <name type="scientific">Thalassotalea euphylliae</name>
    <dbReference type="NCBI Taxonomy" id="1655234"/>
    <lineage>
        <taxon>Bacteria</taxon>
        <taxon>Pseudomonadati</taxon>
        <taxon>Pseudomonadota</taxon>
        <taxon>Gammaproteobacteria</taxon>
        <taxon>Alteromonadales</taxon>
        <taxon>Colwelliaceae</taxon>
        <taxon>Thalassotalea</taxon>
    </lineage>
</organism>
<dbReference type="RefSeq" id="WP_116009436.1">
    <property type="nucleotide sequence ID" value="NZ_QUOU01000001.1"/>
</dbReference>